<evidence type="ECO:0000313" key="2">
    <source>
        <dbReference type="EMBL" id="KAF7391977.1"/>
    </source>
</evidence>
<protein>
    <submittedName>
        <fullName evidence="2">Uncharacterized protein</fullName>
    </submittedName>
</protein>
<accession>A0A834JRD1</accession>
<dbReference type="AlphaFoldDB" id="A0A834JRD1"/>
<reference evidence="2" key="1">
    <citation type="journal article" date="2020" name="G3 (Bethesda)">
        <title>High-Quality Assemblies for Three Invasive Social Wasps from the &lt;i&gt;Vespula&lt;/i&gt; Genus.</title>
        <authorList>
            <person name="Harrop T.W.R."/>
            <person name="Guhlin J."/>
            <person name="McLaughlin G.M."/>
            <person name="Permina E."/>
            <person name="Stockwell P."/>
            <person name="Gilligan J."/>
            <person name="Le Lec M.F."/>
            <person name="Gruber M.A.M."/>
            <person name="Quinn O."/>
            <person name="Lovegrove M."/>
            <person name="Duncan E.J."/>
            <person name="Remnant E.J."/>
            <person name="Van Eeckhoven J."/>
            <person name="Graham B."/>
            <person name="Knapp R.A."/>
            <person name="Langford K.W."/>
            <person name="Kronenberg Z."/>
            <person name="Press M.O."/>
            <person name="Eacker S.M."/>
            <person name="Wilson-Rankin E.E."/>
            <person name="Purcell J."/>
            <person name="Lester P.J."/>
            <person name="Dearden P.K."/>
        </authorList>
    </citation>
    <scope>NUCLEOTIDE SEQUENCE</scope>
    <source>
        <strain evidence="2">Linc-1</strain>
    </source>
</reference>
<feature type="region of interest" description="Disordered" evidence="1">
    <location>
        <begin position="11"/>
        <end position="32"/>
    </location>
</feature>
<comment type="caution">
    <text evidence="2">The sequence shown here is derived from an EMBL/GenBank/DDBJ whole genome shotgun (WGS) entry which is preliminary data.</text>
</comment>
<sequence>MRCPRCNLFVSPQSPAPPPPLPPPSLSPTSPSLPLLLSATSSFYRKPSQHFIGLLCRHEKSPMTRFVERKN</sequence>
<gene>
    <name evidence="2" type="ORF">HZH68_011520</name>
</gene>
<dbReference type="EMBL" id="JACSDZ010000011">
    <property type="protein sequence ID" value="KAF7391977.1"/>
    <property type="molecule type" value="Genomic_DNA"/>
</dbReference>
<proteinExistence type="predicted"/>
<name>A0A834JRD1_VESGE</name>
<evidence type="ECO:0000313" key="3">
    <source>
        <dbReference type="Proteomes" id="UP000617340"/>
    </source>
</evidence>
<dbReference type="Proteomes" id="UP000617340">
    <property type="component" value="Unassembled WGS sequence"/>
</dbReference>
<keyword evidence="3" id="KW-1185">Reference proteome</keyword>
<evidence type="ECO:0000256" key="1">
    <source>
        <dbReference type="SAM" id="MobiDB-lite"/>
    </source>
</evidence>
<organism evidence="2 3">
    <name type="scientific">Vespula germanica</name>
    <name type="common">German yellow jacket</name>
    <name type="synonym">Paravespula germanica</name>
    <dbReference type="NCBI Taxonomy" id="30212"/>
    <lineage>
        <taxon>Eukaryota</taxon>
        <taxon>Metazoa</taxon>
        <taxon>Ecdysozoa</taxon>
        <taxon>Arthropoda</taxon>
        <taxon>Hexapoda</taxon>
        <taxon>Insecta</taxon>
        <taxon>Pterygota</taxon>
        <taxon>Neoptera</taxon>
        <taxon>Endopterygota</taxon>
        <taxon>Hymenoptera</taxon>
        <taxon>Apocrita</taxon>
        <taxon>Aculeata</taxon>
        <taxon>Vespoidea</taxon>
        <taxon>Vespidae</taxon>
        <taxon>Vespinae</taxon>
        <taxon>Vespula</taxon>
    </lineage>
</organism>
<feature type="compositionally biased region" description="Pro residues" evidence="1">
    <location>
        <begin position="14"/>
        <end position="26"/>
    </location>
</feature>